<dbReference type="EMBL" id="FNAH01000001">
    <property type="protein sequence ID" value="SDD44210.1"/>
    <property type="molecule type" value="Genomic_DNA"/>
</dbReference>
<dbReference type="RefSeq" id="WP_218132497.1">
    <property type="nucleotide sequence ID" value="NZ_FNAH01000001.1"/>
</dbReference>
<dbReference type="Gene3D" id="1.10.10.10">
    <property type="entry name" value="Winged helix-like DNA-binding domain superfamily/Winged helix DNA-binding domain"/>
    <property type="match status" value="1"/>
</dbReference>
<dbReference type="PANTHER" id="PTHR33164">
    <property type="entry name" value="TRANSCRIPTIONAL REGULATOR, MARR FAMILY"/>
    <property type="match status" value="1"/>
</dbReference>
<organism evidence="2 3">
    <name type="scientific">Paracoccus isoporae</name>
    <dbReference type="NCBI Taxonomy" id="591205"/>
    <lineage>
        <taxon>Bacteria</taxon>
        <taxon>Pseudomonadati</taxon>
        <taxon>Pseudomonadota</taxon>
        <taxon>Alphaproteobacteria</taxon>
        <taxon>Rhodobacterales</taxon>
        <taxon>Paracoccaceae</taxon>
        <taxon>Paracoccus</taxon>
    </lineage>
</organism>
<feature type="domain" description="HTH marR-type" evidence="1">
    <location>
        <begin position="22"/>
        <end position="155"/>
    </location>
</feature>
<dbReference type="InterPro" id="IPR000835">
    <property type="entry name" value="HTH_MarR-typ"/>
</dbReference>
<protein>
    <submittedName>
        <fullName evidence="2">DNA-binding transcriptional regulator, MarR family</fullName>
    </submittedName>
</protein>
<dbReference type="InterPro" id="IPR036390">
    <property type="entry name" value="WH_DNA-bd_sf"/>
</dbReference>
<name>A0A1G6US05_9RHOB</name>
<dbReference type="Pfam" id="PF12802">
    <property type="entry name" value="MarR_2"/>
    <property type="match status" value="1"/>
</dbReference>
<evidence type="ECO:0000259" key="1">
    <source>
        <dbReference type="PROSITE" id="PS50995"/>
    </source>
</evidence>
<dbReference type="PROSITE" id="PS50995">
    <property type="entry name" value="HTH_MARR_2"/>
    <property type="match status" value="1"/>
</dbReference>
<dbReference type="STRING" id="591205.SAMN05421538_101619"/>
<dbReference type="SUPFAM" id="SSF46785">
    <property type="entry name" value="Winged helix' DNA-binding domain"/>
    <property type="match status" value="1"/>
</dbReference>
<proteinExistence type="predicted"/>
<dbReference type="GO" id="GO:0003677">
    <property type="term" value="F:DNA binding"/>
    <property type="evidence" value="ECO:0007669"/>
    <property type="project" value="UniProtKB-KW"/>
</dbReference>
<evidence type="ECO:0000313" key="2">
    <source>
        <dbReference type="EMBL" id="SDD44210.1"/>
    </source>
</evidence>
<gene>
    <name evidence="2" type="ORF">SAMN05421538_101619</name>
</gene>
<dbReference type="PANTHER" id="PTHR33164:SF13">
    <property type="entry name" value="4-HYDROXYPHENYLACETATE CATABOLISM PROTEIN"/>
    <property type="match status" value="1"/>
</dbReference>
<keyword evidence="3" id="KW-1185">Reference proteome</keyword>
<sequence>MRQLQCDDVLGAMAEMTDFRLNDFLPYLLNNAAEVTSRTFSASYRKKFGMTRAQWRIMAHLGQGGALTATEICARGHLEKSKVSRAVSGLEEGGLLRRMTSSSDRRAELLSLTESGRKVHAILAAQAQEFQQEMEARLGPERARHLAQLLDELAQAEAD</sequence>
<dbReference type="PRINTS" id="PR00598">
    <property type="entry name" value="HTHMARR"/>
</dbReference>
<dbReference type="GO" id="GO:0003700">
    <property type="term" value="F:DNA-binding transcription factor activity"/>
    <property type="evidence" value="ECO:0007669"/>
    <property type="project" value="InterPro"/>
</dbReference>
<keyword evidence="2" id="KW-0238">DNA-binding</keyword>
<dbReference type="Proteomes" id="UP000199344">
    <property type="component" value="Unassembled WGS sequence"/>
</dbReference>
<dbReference type="InterPro" id="IPR039422">
    <property type="entry name" value="MarR/SlyA-like"/>
</dbReference>
<reference evidence="2 3" key="1">
    <citation type="submission" date="2016-10" db="EMBL/GenBank/DDBJ databases">
        <authorList>
            <person name="de Groot N.N."/>
        </authorList>
    </citation>
    <scope>NUCLEOTIDE SEQUENCE [LARGE SCALE GENOMIC DNA]</scope>
    <source>
        <strain evidence="2 3">DSM 22220</strain>
    </source>
</reference>
<dbReference type="AlphaFoldDB" id="A0A1G6US05"/>
<evidence type="ECO:0000313" key="3">
    <source>
        <dbReference type="Proteomes" id="UP000199344"/>
    </source>
</evidence>
<accession>A0A1G6US05</accession>
<dbReference type="InterPro" id="IPR036388">
    <property type="entry name" value="WH-like_DNA-bd_sf"/>
</dbReference>
<dbReference type="SMART" id="SM00347">
    <property type="entry name" value="HTH_MARR"/>
    <property type="match status" value="1"/>
</dbReference>
<dbReference type="GO" id="GO:0006950">
    <property type="term" value="P:response to stress"/>
    <property type="evidence" value="ECO:0007669"/>
    <property type="project" value="TreeGrafter"/>
</dbReference>